<name>A0A222YVW5_9CAUD</name>
<evidence type="ECO:0000313" key="2">
    <source>
        <dbReference type="Proteomes" id="UP000223009"/>
    </source>
</evidence>
<dbReference type="Proteomes" id="UP000223009">
    <property type="component" value="Segment"/>
</dbReference>
<protein>
    <submittedName>
        <fullName evidence="1">Uncharacterized protein</fullName>
    </submittedName>
</protein>
<reference evidence="1 2" key="1">
    <citation type="submission" date="2017-05" db="EMBL/GenBank/DDBJ databases">
        <authorList>
            <person name="Chapman J."/>
            <person name="Chang C."/>
            <person name="Suresh T."/>
            <person name="Shishido T.C."/>
            <person name="Bindert I."/>
            <person name="Shaffer C.D."/>
            <person name="Weston-Hafer K.A."/>
            <person name="Russell D.A."/>
            <person name="Pope W.H."/>
            <person name="Jacobs-Sera D."/>
            <person name="Hendrix R.W."/>
            <person name="Hatfull G.F."/>
        </authorList>
    </citation>
    <scope>NUCLEOTIDE SEQUENCE [LARGE SCALE GENOMIC DNA]</scope>
</reference>
<accession>A0A222YVW5</accession>
<dbReference type="EMBL" id="MF155946">
    <property type="protein sequence ID" value="ASR75613.1"/>
    <property type="molecule type" value="Genomic_DNA"/>
</dbReference>
<gene>
    <name evidence="1" type="ORF">SEA_MILDRED21_256</name>
</gene>
<keyword evidence="2" id="KW-1185">Reference proteome</keyword>
<proteinExistence type="predicted"/>
<organism evidence="1 2">
    <name type="scientific">Streptomyces phage Mildred21</name>
    <dbReference type="NCBI Taxonomy" id="2023959"/>
    <lineage>
        <taxon>Viruses</taxon>
        <taxon>Duplodnaviria</taxon>
        <taxon>Heunggongvirae</taxon>
        <taxon>Uroviricota</taxon>
        <taxon>Caudoviricetes</taxon>
        <taxon>Stanwilliamsviridae</taxon>
        <taxon>Boydwoodruffvirinae</taxon>
        <taxon>Samistivirus</taxon>
        <taxon>Samistivirus mildred21</taxon>
    </lineage>
</organism>
<sequence length="54" mass="6459">MVRRIEVTYEGGHKEVIVYRQLLLEDDDRKIYVNSHGNHITVMKNKVLQYKELS</sequence>
<evidence type="ECO:0000313" key="1">
    <source>
        <dbReference type="EMBL" id="ASR75613.1"/>
    </source>
</evidence>